<accession>A0A5J6VKX3</accession>
<evidence type="ECO:0000256" key="1">
    <source>
        <dbReference type="PROSITE-ProRule" id="PRU00175"/>
    </source>
</evidence>
<keyword evidence="1" id="KW-0863">Zinc-finger</keyword>
<dbReference type="GO" id="GO:0008270">
    <property type="term" value="F:zinc ion binding"/>
    <property type="evidence" value="ECO:0007669"/>
    <property type="project" value="UniProtKB-KW"/>
</dbReference>
<feature type="domain" description="RING-type" evidence="2">
    <location>
        <begin position="22"/>
        <end position="62"/>
    </location>
</feature>
<dbReference type="Pfam" id="PF13639">
    <property type="entry name" value="zf-RING_2"/>
    <property type="match status" value="1"/>
</dbReference>
<evidence type="ECO:0000259" key="2">
    <source>
        <dbReference type="PROSITE" id="PS50089"/>
    </source>
</evidence>
<name>A0A5J6VKX3_9VIRU</name>
<dbReference type="Gene3D" id="3.30.40.10">
    <property type="entry name" value="Zinc/RING finger domain, C3HC4 (zinc finger)"/>
    <property type="match status" value="1"/>
</dbReference>
<proteinExistence type="predicted"/>
<sequence>MTDINELFKLVENLKKQKGNECLICQFPIVDKNDEIMLDCKHYYHKSCIYSDKTSITCPYCSKITLLKQKPKVKKICPVVLKTGKRKGLQCGRINCGYHKLKLE</sequence>
<dbReference type="InterPro" id="IPR001841">
    <property type="entry name" value="Znf_RING"/>
</dbReference>
<keyword evidence="1" id="KW-0862">Zinc</keyword>
<keyword evidence="1" id="KW-0479">Metal-binding</keyword>
<reference evidence="3" key="1">
    <citation type="journal article" date="2019" name="Philos. Trans. R. Soc. Lond., B, Biol. Sci.">
        <title>Targeted metagenomic recovery of four divergent viruses reveals shared and distinctive characteristics of giant viruses of marine eukaryotes.</title>
        <authorList>
            <person name="Needham D.M."/>
            <person name="Poirier C."/>
            <person name="Hehenberger E."/>
            <person name="Jimenez V."/>
            <person name="Swalwell J.E."/>
            <person name="Santoro A.E."/>
            <person name="Worden A.Z."/>
        </authorList>
    </citation>
    <scope>NUCLEOTIDE SEQUENCE</scope>
    <source>
        <strain evidence="3">MPacV-611</strain>
    </source>
</reference>
<dbReference type="InterPro" id="IPR013083">
    <property type="entry name" value="Znf_RING/FYVE/PHD"/>
</dbReference>
<organism evidence="3">
    <name type="scientific">Megaviridae environmental sample</name>
    <dbReference type="NCBI Taxonomy" id="1737588"/>
    <lineage>
        <taxon>Viruses</taxon>
        <taxon>Varidnaviria</taxon>
        <taxon>Bamfordvirae</taxon>
        <taxon>Nucleocytoviricota</taxon>
        <taxon>Megaviricetes</taxon>
        <taxon>Imitervirales</taxon>
        <taxon>Mimiviridae</taxon>
        <taxon>environmental samples</taxon>
    </lineage>
</organism>
<protein>
    <recommendedName>
        <fullName evidence="2">RING-type domain-containing protein</fullName>
    </recommendedName>
</protein>
<dbReference type="EMBL" id="MN448289">
    <property type="protein sequence ID" value="QFG74519.1"/>
    <property type="molecule type" value="Genomic_DNA"/>
</dbReference>
<dbReference type="SUPFAM" id="SSF57850">
    <property type="entry name" value="RING/U-box"/>
    <property type="match status" value="1"/>
</dbReference>
<evidence type="ECO:0000313" key="3">
    <source>
        <dbReference type="EMBL" id="QFG74519.1"/>
    </source>
</evidence>
<dbReference type="PROSITE" id="PS50089">
    <property type="entry name" value="ZF_RING_2"/>
    <property type="match status" value="1"/>
</dbReference>